<organism evidence="5 6">
    <name type="scientific">Manganibacter manganicus</name>
    <dbReference type="NCBI Taxonomy" id="1873176"/>
    <lineage>
        <taxon>Bacteria</taxon>
        <taxon>Pseudomonadati</taxon>
        <taxon>Pseudomonadota</taxon>
        <taxon>Alphaproteobacteria</taxon>
        <taxon>Hyphomicrobiales</taxon>
        <taxon>Phyllobacteriaceae</taxon>
        <taxon>Manganibacter</taxon>
    </lineage>
</organism>
<accession>A0A1V8RVF8</accession>
<name>A0A1V8RVF8_9HYPH</name>
<proteinExistence type="predicted"/>
<reference evidence="5 6" key="1">
    <citation type="journal article" date="2016" name="Int. J. Syst. Evol. Microbiol.">
        <title>Pseudaminobacter manganicus sp. nov., isolated from sludge of a manganese mine.</title>
        <authorList>
            <person name="Li J."/>
            <person name="Huang J."/>
            <person name="Liao S."/>
            <person name="Wang G."/>
        </authorList>
    </citation>
    <scope>NUCLEOTIDE SEQUENCE [LARGE SCALE GENOMIC DNA]</scope>
    <source>
        <strain evidence="5 6">JH-7</strain>
    </source>
</reference>
<dbReference type="AlphaFoldDB" id="A0A1V8RVF8"/>
<dbReference type="CDD" id="cd01949">
    <property type="entry name" value="GGDEF"/>
    <property type="match status" value="1"/>
</dbReference>
<dbReference type="InterPro" id="IPR000160">
    <property type="entry name" value="GGDEF_dom"/>
</dbReference>
<dbReference type="EMBL" id="MDET01000002">
    <property type="protein sequence ID" value="OQM77162.1"/>
    <property type="molecule type" value="Genomic_DNA"/>
</dbReference>
<dbReference type="OrthoDB" id="9812260at2"/>
<protein>
    <recommendedName>
        <fullName evidence="1">diguanylate cyclase</fullName>
        <ecNumber evidence="1">2.7.7.65</ecNumber>
    </recommendedName>
</protein>
<dbReference type="SMART" id="SM00267">
    <property type="entry name" value="GGDEF"/>
    <property type="match status" value="1"/>
</dbReference>
<dbReference type="GO" id="GO:1902201">
    <property type="term" value="P:negative regulation of bacterial-type flagellum-dependent cell motility"/>
    <property type="evidence" value="ECO:0007669"/>
    <property type="project" value="TreeGrafter"/>
</dbReference>
<evidence type="ECO:0000256" key="3">
    <source>
        <dbReference type="SAM" id="Phobius"/>
    </source>
</evidence>
<dbReference type="GO" id="GO:0005886">
    <property type="term" value="C:plasma membrane"/>
    <property type="evidence" value="ECO:0007669"/>
    <property type="project" value="TreeGrafter"/>
</dbReference>
<feature type="transmembrane region" description="Helical" evidence="3">
    <location>
        <begin position="90"/>
        <end position="111"/>
    </location>
</feature>
<feature type="transmembrane region" description="Helical" evidence="3">
    <location>
        <begin position="65"/>
        <end position="83"/>
    </location>
</feature>
<dbReference type="Gene3D" id="3.30.70.270">
    <property type="match status" value="1"/>
</dbReference>
<dbReference type="Proteomes" id="UP000191905">
    <property type="component" value="Unassembled WGS sequence"/>
</dbReference>
<dbReference type="Pfam" id="PF00990">
    <property type="entry name" value="GGDEF"/>
    <property type="match status" value="1"/>
</dbReference>
<keyword evidence="6" id="KW-1185">Reference proteome</keyword>
<dbReference type="InterPro" id="IPR043128">
    <property type="entry name" value="Rev_trsase/Diguanyl_cyclase"/>
</dbReference>
<keyword evidence="3" id="KW-1133">Transmembrane helix</keyword>
<comment type="catalytic activity">
    <reaction evidence="2">
        <text>2 GTP = 3',3'-c-di-GMP + 2 diphosphate</text>
        <dbReference type="Rhea" id="RHEA:24898"/>
        <dbReference type="ChEBI" id="CHEBI:33019"/>
        <dbReference type="ChEBI" id="CHEBI:37565"/>
        <dbReference type="ChEBI" id="CHEBI:58805"/>
        <dbReference type="EC" id="2.7.7.65"/>
    </reaction>
</comment>
<feature type="transmembrane region" description="Helical" evidence="3">
    <location>
        <begin position="151"/>
        <end position="172"/>
    </location>
</feature>
<sequence>MDTGLFLALLNPSIALVLAAAFGALWAYQKNRSYLAVLAIGYVATAIGFLLQHFVQPLGLKASQIASSLAFMVAVCLISGAIVSRYRNRLPLVGIGIAASVGAALYGWFMFVDQDLIRRILVLNFAFGAISLVVAAELWGVRKRGPAETVLLVLSLLASMNFIVRTLIVLKIEGPIGDHQGFLHSTYWTTAMLSHAVLTLMLALCLFTAAALDVVAALRSDSHTDALSGLFNRRGFEEQALEALARCAPTGLPVSLVLADLDHFKAVNDSFGHAEGDRVIANFAGVLRRVAGTQGIPGRIGGEEFAVLLPLADLAAARLFAETVRAGFGLSESGGMRVTASFGIAMLSHDEPLHRLMQRADDALYRAKQSGRDGVRVVYERSALSTRVDLGGRG</sequence>
<feature type="transmembrane region" description="Helical" evidence="3">
    <location>
        <begin position="34"/>
        <end position="53"/>
    </location>
</feature>
<dbReference type="SUPFAM" id="SSF55073">
    <property type="entry name" value="Nucleotide cyclase"/>
    <property type="match status" value="1"/>
</dbReference>
<evidence type="ECO:0000313" key="6">
    <source>
        <dbReference type="Proteomes" id="UP000191905"/>
    </source>
</evidence>
<dbReference type="PANTHER" id="PTHR45138">
    <property type="entry name" value="REGULATORY COMPONENTS OF SENSORY TRANSDUCTION SYSTEM"/>
    <property type="match status" value="1"/>
</dbReference>
<dbReference type="InterPro" id="IPR050469">
    <property type="entry name" value="Diguanylate_Cyclase"/>
</dbReference>
<dbReference type="STRING" id="1873176.BFN67_10265"/>
<evidence type="ECO:0000256" key="1">
    <source>
        <dbReference type="ARBA" id="ARBA00012528"/>
    </source>
</evidence>
<gene>
    <name evidence="5" type="ORF">BFN67_10265</name>
</gene>
<dbReference type="GO" id="GO:0043709">
    <property type="term" value="P:cell adhesion involved in single-species biofilm formation"/>
    <property type="evidence" value="ECO:0007669"/>
    <property type="project" value="TreeGrafter"/>
</dbReference>
<dbReference type="InterPro" id="IPR029787">
    <property type="entry name" value="Nucleotide_cyclase"/>
</dbReference>
<dbReference type="NCBIfam" id="TIGR00254">
    <property type="entry name" value="GGDEF"/>
    <property type="match status" value="1"/>
</dbReference>
<keyword evidence="3" id="KW-0472">Membrane</keyword>
<feature type="transmembrane region" description="Helical" evidence="3">
    <location>
        <begin position="117"/>
        <end position="139"/>
    </location>
</feature>
<dbReference type="EC" id="2.7.7.65" evidence="1"/>
<evidence type="ECO:0000259" key="4">
    <source>
        <dbReference type="PROSITE" id="PS50887"/>
    </source>
</evidence>
<dbReference type="FunFam" id="3.30.70.270:FF:000001">
    <property type="entry name" value="Diguanylate cyclase domain protein"/>
    <property type="match status" value="1"/>
</dbReference>
<evidence type="ECO:0000313" key="5">
    <source>
        <dbReference type="EMBL" id="OQM77162.1"/>
    </source>
</evidence>
<keyword evidence="3" id="KW-0812">Transmembrane</keyword>
<dbReference type="GO" id="GO:0052621">
    <property type="term" value="F:diguanylate cyclase activity"/>
    <property type="evidence" value="ECO:0007669"/>
    <property type="project" value="UniProtKB-EC"/>
</dbReference>
<dbReference type="PANTHER" id="PTHR45138:SF9">
    <property type="entry name" value="DIGUANYLATE CYCLASE DGCM-RELATED"/>
    <property type="match status" value="1"/>
</dbReference>
<feature type="transmembrane region" description="Helical" evidence="3">
    <location>
        <begin position="192"/>
        <end position="218"/>
    </location>
</feature>
<dbReference type="RefSeq" id="WP_080917994.1">
    <property type="nucleotide sequence ID" value="NZ_MDET01000002.1"/>
</dbReference>
<dbReference type="PROSITE" id="PS50887">
    <property type="entry name" value="GGDEF"/>
    <property type="match status" value="1"/>
</dbReference>
<feature type="domain" description="GGDEF" evidence="4">
    <location>
        <begin position="252"/>
        <end position="380"/>
    </location>
</feature>
<evidence type="ECO:0000256" key="2">
    <source>
        <dbReference type="ARBA" id="ARBA00034247"/>
    </source>
</evidence>
<feature type="transmembrane region" description="Helical" evidence="3">
    <location>
        <begin position="6"/>
        <end position="27"/>
    </location>
</feature>
<comment type="caution">
    <text evidence="5">The sequence shown here is derived from an EMBL/GenBank/DDBJ whole genome shotgun (WGS) entry which is preliminary data.</text>
</comment>